<evidence type="ECO:0000256" key="1">
    <source>
        <dbReference type="ARBA" id="ARBA00022490"/>
    </source>
</evidence>
<keyword evidence="6 10" id="KW-0133">Cell shape</keyword>
<dbReference type="GO" id="GO:0008766">
    <property type="term" value="F:UDP-N-acetylmuramoylalanyl-D-glutamyl-2,6-diaminopimelate-D-alanyl-D-alanine ligase activity"/>
    <property type="evidence" value="ECO:0007669"/>
    <property type="project" value="RHEA"/>
</dbReference>
<protein>
    <recommendedName>
        <fullName evidence="10 11">UDP-N-acetylmuramoyl-tripeptide--D-alanyl-D-alanine ligase</fullName>
        <ecNumber evidence="10 11">6.3.2.10</ecNumber>
    </recommendedName>
    <alternativeName>
        <fullName evidence="10">D-alanyl-D-alanine-adding enzyme</fullName>
    </alternativeName>
</protein>
<dbReference type="AlphaFoldDB" id="A0A087C1E7"/>
<dbReference type="InterPro" id="IPR036615">
    <property type="entry name" value="Mur_ligase_C_dom_sf"/>
</dbReference>
<dbReference type="Pfam" id="PF01225">
    <property type="entry name" value="Mur_ligase"/>
    <property type="match status" value="1"/>
</dbReference>
<organism evidence="15 16">
    <name type="scientific">Bifidobacterium mongoliense DSM 21395</name>
    <dbReference type="NCBI Taxonomy" id="1437603"/>
    <lineage>
        <taxon>Bacteria</taxon>
        <taxon>Bacillati</taxon>
        <taxon>Actinomycetota</taxon>
        <taxon>Actinomycetes</taxon>
        <taxon>Bifidobacteriales</taxon>
        <taxon>Bifidobacteriaceae</taxon>
        <taxon>Bifidobacterium</taxon>
    </lineage>
</organism>
<evidence type="ECO:0000256" key="4">
    <source>
        <dbReference type="ARBA" id="ARBA00022741"/>
    </source>
</evidence>
<dbReference type="eggNOG" id="COG0770">
    <property type="taxonomic scope" value="Bacteria"/>
</dbReference>
<proteinExistence type="inferred from homology"/>
<dbReference type="InterPro" id="IPR036565">
    <property type="entry name" value="Mur-like_cat_sf"/>
</dbReference>
<evidence type="ECO:0000259" key="14">
    <source>
        <dbReference type="Pfam" id="PF08245"/>
    </source>
</evidence>
<dbReference type="HAMAP" id="MF_02019">
    <property type="entry name" value="MurF"/>
    <property type="match status" value="1"/>
</dbReference>
<dbReference type="InterPro" id="IPR035911">
    <property type="entry name" value="MurE/MurF_N"/>
</dbReference>
<dbReference type="Gene3D" id="3.40.1390.10">
    <property type="entry name" value="MurE/MurF, N-terminal domain"/>
    <property type="match status" value="1"/>
</dbReference>
<evidence type="ECO:0000256" key="10">
    <source>
        <dbReference type="HAMAP-Rule" id="MF_02019"/>
    </source>
</evidence>
<feature type="domain" description="Mur ligase C-terminal" evidence="13">
    <location>
        <begin position="346"/>
        <end position="482"/>
    </location>
</feature>
<dbReference type="GO" id="GO:0005524">
    <property type="term" value="F:ATP binding"/>
    <property type="evidence" value="ECO:0007669"/>
    <property type="project" value="UniProtKB-UniRule"/>
</dbReference>
<evidence type="ECO:0000256" key="7">
    <source>
        <dbReference type="ARBA" id="ARBA00022984"/>
    </source>
</evidence>
<dbReference type="SUPFAM" id="SSF53623">
    <property type="entry name" value="MurD-like peptide ligases, catalytic domain"/>
    <property type="match status" value="1"/>
</dbReference>
<keyword evidence="9 10" id="KW-0961">Cell wall biogenesis/degradation</keyword>
<dbReference type="InterPro" id="IPR000713">
    <property type="entry name" value="Mur_ligase_N"/>
</dbReference>
<dbReference type="Gene3D" id="3.90.190.20">
    <property type="entry name" value="Mur ligase, C-terminal domain"/>
    <property type="match status" value="1"/>
</dbReference>
<feature type="binding site" evidence="10">
    <location>
        <begin position="122"/>
        <end position="128"/>
    </location>
    <ligand>
        <name>ATP</name>
        <dbReference type="ChEBI" id="CHEBI:30616"/>
    </ligand>
</feature>
<dbReference type="PANTHER" id="PTHR43024:SF1">
    <property type="entry name" value="UDP-N-ACETYLMURAMOYL-TRIPEPTIDE--D-ALANYL-D-ALANINE LIGASE"/>
    <property type="match status" value="1"/>
</dbReference>
<dbReference type="NCBIfam" id="TIGR01143">
    <property type="entry name" value="murF"/>
    <property type="match status" value="1"/>
</dbReference>
<comment type="similarity">
    <text evidence="10">Belongs to the MurCDEF family. MurF subfamily.</text>
</comment>
<dbReference type="GO" id="GO:0047480">
    <property type="term" value="F:UDP-N-acetylmuramoyl-tripeptide-D-alanyl-D-alanine ligase activity"/>
    <property type="evidence" value="ECO:0007669"/>
    <property type="project" value="UniProtKB-UniRule"/>
</dbReference>
<name>A0A087C1E7_9BIFI</name>
<comment type="catalytic activity">
    <reaction evidence="10 11">
        <text>D-alanyl-D-alanine + UDP-N-acetyl-alpha-D-muramoyl-L-alanyl-gamma-D-glutamyl-meso-2,6-diaminopimelate + ATP = UDP-N-acetyl-alpha-D-muramoyl-L-alanyl-gamma-D-glutamyl-meso-2,6-diaminopimeloyl-D-alanyl-D-alanine + ADP + phosphate + H(+)</text>
        <dbReference type="Rhea" id="RHEA:28374"/>
        <dbReference type="ChEBI" id="CHEBI:15378"/>
        <dbReference type="ChEBI" id="CHEBI:30616"/>
        <dbReference type="ChEBI" id="CHEBI:43474"/>
        <dbReference type="ChEBI" id="CHEBI:57822"/>
        <dbReference type="ChEBI" id="CHEBI:61386"/>
        <dbReference type="ChEBI" id="CHEBI:83905"/>
        <dbReference type="ChEBI" id="CHEBI:456216"/>
        <dbReference type="EC" id="6.3.2.10"/>
    </reaction>
</comment>
<dbReference type="UniPathway" id="UPA00219"/>
<dbReference type="InterPro" id="IPR004101">
    <property type="entry name" value="Mur_ligase_C"/>
</dbReference>
<dbReference type="STRING" id="1437603.GCA_000771525_00263"/>
<evidence type="ECO:0000256" key="6">
    <source>
        <dbReference type="ARBA" id="ARBA00022960"/>
    </source>
</evidence>
<evidence type="ECO:0000313" key="15">
    <source>
        <dbReference type="EMBL" id="KFI77097.1"/>
    </source>
</evidence>
<keyword evidence="7 10" id="KW-0573">Peptidoglycan synthesis</keyword>
<keyword evidence="3 10" id="KW-0132">Cell division</keyword>
<comment type="caution">
    <text evidence="15">The sequence shown here is derived from an EMBL/GenBank/DDBJ whole genome shotgun (WGS) entry which is preliminary data.</text>
</comment>
<gene>
    <name evidence="10" type="primary">murF</name>
    <name evidence="15" type="ORF">BMON_0657</name>
</gene>
<evidence type="ECO:0000256" key="11">
    <source>
        <dbReference type="RuleBase" id="RU004136"/>
    </source>
</evidence>
<dbReference type="SUPFAM" id="SSF63418">
    <property type="entry name" value="MurE/MurF N-terminal domain"/>
    <property type="match status" value="1"/>
</dbReference>
<keyword evidence="4 10" id="KW-0547">Nucleotide-binding</keyword>
<dbReference type="InterPro" id="IPR013221">
    <property type="entry name" value="Mur_ligase_cen"/>
</dbReference>
<dbReference type="GO" id="GO:0009252">
    <property type="term" value="P:peptidoglycan biosynthetic process"/>
    <property type="evidence" value="ECO:0007669"/>
    <property type="project" value="UniProtKB-UniRule"/>
</dbReference>
<dbReference type="GO" id="GO:0005737">
    <property type="term" value="C:cytoplasm"/>
    <property type="evidence" value="ECO:0007669"/>
    <property type="project" value="UniProtKB-SubCell"/>
</dbReference>
<dbReference type="GO" id="GO:0071555">
    <property type="term" value="P:cell wall organization"/>
    <property type="evidence" value="ECO:0007669"/>
    <property type="project" value="UniProtKB-KW"/>
</dbReference>
<comment type="pathway">
    <text evidence="10 11">Cell wall biogenesis; peptidoglycan biosynthesis.</text>
</comment>
<dbReference type="PANTHER" id="PTHR43024">
    <property type="entry name" value="UDP-N-ACETYLMURAMOYL-TRIPEPTIDE--D-ALANYL-D-ALANINE LIGASE"/>
    <property type="match status" value="1"/>
</dbReference>
<evidence type="ECO:0000256" key="5">
    <source>
        <dbReference type="ARBA" id="ARBA00022840"/>
    </source>
</evidence>
<keyword evidence="8 10" id="KW-0131">Cell cycle</keyword>
<sequence>MNQDETMLTMGIDEMAQAVSGHVFGATEHGVRATSVTTDSRQVRPGSVFVAIAGERVDGHDFVAKAATEGAVAAVVEHVVPDTAIAQIVVDNSVQALGALARHNIDRRRDLGTPFSIIGITGSVGKTTTKDLLHALLADIGATVAPVGSFNNDIGLPLTALQVNASTRFLIAEMGANHVGEIANLTTIAPPDVSVVLKVGTAHLGEFGSVERIAQAKSEIVRGLLPHGLAVLNADDAHVSAMASLAPGAIRWFGEGELPADAHGLTSRDIAADDQDHPTFEIVDREDDDRARVHLAIAGRHNVYNALAAGSVARHFGMSLSRIADILRDVTIISPHRMAVSTVRGDGFGFTMIDDSFNANPDSMKAGLDGLAAWRGDGESEHYRIAVLGAMLELGDDEDRLHREMGAYAVRSGADAVIAVGADHDTHLDGLAAALSQGAREARDGSGADVSIDLVHDVDAAERVIGEYAGAHHHAVVLIKGSHASGLGALVRRWPSAGAPSKA</sequence>
<dbReference type="Pfam" id="PF08245">
    <property type="entry name" value="Mur_ligase_M"/>
    <property type="match status" value="1"/>
</dbReference>
<keyword evidence="5 10" id="KW-0067">ATP-binding</keyword>
<feature type="domain" description="Mur ligase central" evidence="14">
    <location>
        <begin position="120"/>
        <end position="312"/>
    </location>
</feature>
<accession>A0A087C1E7</accession>
<dbReference type="Pfam" id="PF02875">
    <property type="entry name" value="Mur_ligase_C"/>
    <property type="match status" value="1"/>
</dbReference>
<evidence type="ECO:0000256" key="3">
    <source>
        <dbReference type="ARBA" id="ARBA00022618"/>
    </source>
</evidence>
<keyword evidence="2 10" id="KW-0436">Ligase</keyword>
<dbReference type="InterPro" id="IPR051046">
    <property type="entry name" value="MurCDEF_CellWall_CoF430Synth"/>
</dbReference>
<evidence type="ECO:0000259" key="13">
    <source>
        <dbReference type="Pfam" id="PF02875"/>
    </source>
</evidence>
<evidence type="ECO:0000256" key="8">
    <source>
        <dbReference type="ARBA" id="ARBA00023306"/>
    </source>
</evidence>
<dbReference type="Proteomes" id="UP000029082">
    <property type="component" value="Unassembled WGS sequence"/>
</dbReference>
<keyword evidence="1 10" id="KW-0963">Cytoplasm</keyword>
<comment type="function">
    <text evidence="10 11">Involved in cell wall formation. Catalyzes the final step in the synthesis of UDP-N-acetylmuramoyl-pentapeptide, the precursor of murein.</text>
</comment>
<dbReference type="GO" id="GO:0008360">
    <property type="term" value="P:regulation of cell shape"/>
    <property type="evidence" value="ECO:0007669"/>
    <property type="project" value="UniProtKB-KW"/>
</dbReference>
<evidence type="ECO:0000313" key="16">
    <source>
        <dbReference type="Proteomes" id="UP000029082"/>
    </source>
</evidence>
<comment type="subcellular location">
    <subcellularLocation>
        <location evidence="10 11">Cytoplasm</location>
    </subcellularLocation>
</comment>
<dbReference type="EC" id="6.3.2.10" evidence="10 11"/>
<evidence type="ECO:0000256" key="9">
    <source>
        <dbReference type="ARBA" id="ARBA00023316"/>
    </source>
</evidence>
<keyword evidence="16" id="KW-1185">Reference proteome</keyword>
<dbReference type="EMBL" id="JGZE01000010">
    <property type="protein sequence ID" value="KFI77097.1"/>
    <property type="molecule type" value="Genomic_DNA"/>
</dbReference>
<dbReference type="InterPro" id="IPR005863">
    <property type="entry name" value="UDP-N-AcMur_synth"/>
</dbReference>
<dbReference type="GO" id="GO:0051301">
    <property type="term" value="P:cell division"/>
    <property type="evidence" value="ECO:0007669"/>
    <property type="project" value="UniProtKB-KW"/>
</dbReference>
<dbReference type="Gene3D" id="3.40.1190.10">
    <property type="entry name" value="Mur-like, catalytic domain"/>
    <property type="match status" value="1"/>
</dbReference>
<evidence type="ECO:0000256" key="2">
    <source>
        <dbReference type="ARBA" id="ARBA00022598"/>
    </source>
</evidence>
<reference evidence="15 16" key="1">
    <citation type="submission" date="2014-03" db="EMBL/GenBank/DDBJ databases">
        <title>Genomics of Bifidobacteria.</title>
        <authorList>
            <person name="Ventura M."/>
            <person name="Milani C."/>
            <person name="Lugli G.A."/>
        </authorList>
    </citation>
    <scope>NUCLEOTIDE SEQUENCE [LARGE SCALE GENOMIC DNA]</scope>
    <source>
        <strain evidence="15 16">DSM 21395</strain>
    </source>
</reference>
<evidence type="ECO:0000259" key="12">
    <source>
        <dbReference type="Pfam" id="PF01225"/>
    </source>
</evidence>
<feature type="domain" description="Mur ligase N-terminal catalytic" evidence="12">
    <location>
        <begin position="34"/>
        <end position="102"/>
    </location>
</feature>
<dbReference type="SUPFAM" id="SSF53244">
    <property type="entry name" value="MurD-like peptide ligases, peptide-binding domain"/>
    <property type="match status" value="1"/>
</dbReference>